<accession>A0A4Y2EYC6</accession>
<feature type="region of interest" description="Disordered" evidence="1">
    <location>
        <begin position="15"/>
        <end position="34"/>
    </location>
</feature>
<evidence type="ECO:0000256" key="1">
    <source>
        <dbReference type="SAM" id="MobiDB-lite"/>
    </source>
</evidence>
<evidence type="ECO:0000313" key="3">
    <source>
        <dbReference type="Proteomes" id="UP000499080"/>
    </source>
</evidence>
<proteinExistence type="predicted"/>
<dbReference type="OrthoDB" id="616263at2759"/>
<reference evidence="2 3" key="1">
    <citation type="journal article" date="2019" name="Sci. Rep.">
        <title>Orb-weaving spider Araneus ventricosus genome elucidates the spidroin gene catalogue.</title>
        <authorList>
            <person name="Kono N."/>
            <person name="Nakamura H."/>
            <person name="Ohtoshi R."/>
            <person name="Moran D.A.P."/>
            <person name="Shinohara A."/>
            <person name="Yoshida Y."/>
            <person name="Fujiwara M."/>
            <person name="Mori M."/>
            <person name="Tomita M."/>
            <person name="Arakawa K."/>
        </authorList>
    </citation>
    <scope>NUCLEOTIDE SEQUENCE [LARGE SCALE GENOMIC DNA]</scope>
</reference>
<protein>
    <submittedName>
        <fullName evidence="2">Uncharacterized protein</fullName>
    </submittedName>
</protein>
<keyword evidence="3" id="KW-1185">Reference proteome</keyword>
<gene>
    <name evidence="2" type="ORF">AVEN_60598_1</name>
</gene>
<dbReference type="AlphaFoldDB" id="A0A4Y2EYC6"/>
<dbReference type="EMBL" id="BGPR01000754">
    <property type="protein sequence ID" value="GBM34262.1"/>
    <property type="molecule type" value="Genomic_DNA"/>
</dbReference>
<comment type="caution">
    <text evidence="2">The sequence shown here is derived from an EMBL/GenBank/DDBJ whole genome shotgun (WGS) entry which is preliminary data.</text>
</comment>
<evidence type="ECO:0000313" key="2">
    <source>
        <dbReference type="EMBL" id="GBM34262.1"/>
    </source>
</evidence>
<name>A0A4Y2EYC6_ARAVE</name>
<sequence length="90" mass="9921">MTIPILLAKLKNCSESSSEKSEATPYSPDSAPNLGSKHLFGTKFPSESDLKTLVENWLNGQGRDFSRGGLNKSVLRSDKCRNRFGDCVEK</sequence>
<dbReference type="Proteomes" id="UP000499080">
    <property type="component" value="Unassembled WGS sequence"/>
</dbReference>
<organism evidence="2 3">
    <name type="scientific">Araneus ventricosus</name>
    <name type="common">Orbweaver spider</name>
    <name type="synonym">Epeira ventricosa</name>
    <dbReference type="NCBI Taxonomy" id="182803"/>
    <lineage>
        <taxon>Eukaryota</taxon>
        <taxon>Metazoa</taxon>
        <taxon>Ecdysozoa</taxon>
        <taxon>Arthropoda</taxon>
        <taxon>Chelicerata</taxon>
        <taxon>Arachnida</taxon>
        <taxon>Araneae</taxon>
        <taxon>Araneomorphae</taxon>
        <taxon>Entelegynae</taxon>
        <taxon>Araneoidea</taxon>
        <taxon>Araneidae</taxon>
        <taxon>Araneus</taxon>
    </lineage>
</organism>